<sequence>MENRLHYFTCDLLDFTFLQQIAFVPDNNYITCFYLGDKIGTVDGVDEGAFACCARAEHFYFYSAQSIARAL</sequence>
<evidence type="ECO:0000313" key="1">
    <source>
        <dbReference type="EMBL" id="RNA34926.1"/>
    </source>
</evidence>
<evidence type="ECO:0000313" key="2">
    <source>
        <dbReference type="Proteomes" id="UP000276133"/>
    </source>
</evidence>
<accession>A0A3M7SGQ8</accession>
<dbReference type="Proteomes" id="UP000276133">
    <property type="component" value="Unassembled WGS sequence"/>
</dbReference>
<reference evidence="1 2" key="1">
    <citation type="journal article" date="2018" name="Sci. Rep.">
        <title>Genomic signatures of local adaptation to the degree of environmental predictability in rotifers.</title>
        <authorList>
            <person name="Franch-Gras L."/>
            <person name="Hahn C."/>
            <person name="Garcia-Roger E.M."/>
            <person name="Carmona M.J."/>
            <person name="Serra M."/>
            <person name="Gomez A."/>
        </authorList>
    </citation>
    <scope>NUCLEOTIDE SEQUENCE [LARGE SCALE GENOMIC DNA]</scope>
    <source>
        <strain evidence="1">HYR1</strain>
    </source>
</reference>
<gene>
    <name evidence="1" type="ORF">BpHYR1_002960</name>
</gene>
<protein>
    <submittedName>
        <fullName evidence="1">Uncharacterized protein</fullName>
    </submittedName>
</protein>
<dbReference type="AlphaFoldDB" id="A0A3M7SGQ8"/>
<comment type="caution">
    <text evidence="1">The sequence shown here is derived from an EMBL/GenBank/DDBJ whole genome shotgun (WGS) entry which is preliminary data.</text>
</comment>
<organism evidence="1 2">
    <name type="scientific">Brachionus plicatilis</name>
    <name type="common">Marine rotifer</name>
    <name type="synonym">Brachionus muelleri</name>
    <dbReference type="NCBI Taxonomy" id="10195"/>
    <lineage>
        <taxon>Eukaryota</taxon>
        <taxon>Metazoa</taxon>
        <taxon>Spiralia</taxon>
        <taxon>Gnathifera</taxon>
        <taxon>Rotifera</taxon>
        <taxon>Eurotatoria</taxon>
        <taxon>Monogononta</taxon>
        <taxon>Pseudotrocha</taxon>
        <taxon>Ploima</taxon>
        <taxon>Brachionidae</taxon>
        <taxon>Brachionus</taxon>
    </lineage>
</organism>
<dbReference type="EMBL" id="REGN01001397">
    <property type="protein sequence ID" value="RNA34926.1"/>
    <property type="molecule type" value="Genomic_DNA"/>
</dbReference>
<keyword evidence="2" id="KW-1185">Reference proteome</keyword>
<name>A0A3M7SGQ8_BRAPC</name>
<proteinExistence type="predicted"/>